<organism evidence="2 3">
    <name type="scientific">Lactiplantibacillus xiangfangensis</name>
    <dbReference type="NCBI Taxonomy" id="942150"/>
    <lineage>
        <taxon>Bacteria</taxon>
        <taxon>Bacillati</taxon>
        <taxon>Bacillota</taxon>
        <taxon>Bacilli</taxon>
        <taxon>Lactobacillales</taxon>
        <taxon>Lactobacillaceae</taxon>
        <taxon>Lactiplantibacillus</taxon>
    </lineage>
</organism>
<keyword evidence="3" id="KW-1185">Reference proteome</keyword>
<dbReference type="EMBL" id="JQCL01000029">
    <property type="protein sequence ID" value="KRO14005.1"/>
    <property type="molecule type" value="Genomic_DNA"/>
</dbReference>
<feature type="signal peptide" evidence="1">
    <location>
        <begin position="1"/>
        <end position="22"/>
    </location>
</feature>
<dbReference type="Gene3D" id="3.40.190.10">
    <property type="entry name" value="Periplasmic binding protein-like II"/>
    <property type="match status" value="1"/>
</dbReference>
<dbReference type="SUPFAM" id="SSF53850">
    <property type="entry name" value="Periplasmic binding protein-like II"/>
    <property type="match status" value="1"/>
</dbReference>
<dbReference type="PANTHER" id="PTHR43649">
    <property type="entry name" value="ARABINOSE-BINDING PROTEIN-RELATED"/>
    <property type="match status" value="1"/>
</dbReference>
<dbReference type="InterPro" id="IPR050490">
    <property type="entry name" value="Bact_solute-bd_prot1"/>
</dbReference>
<evidence type="ECO:0000256" key="1">
    <source>
        <dbReference type="SAM" id="SignalP"/>
    </source>
</evidence>
<dbReference type="PATRIC" id="fig|942150.3.peg.1914"/>
<protein>
    <submittedName>
        <fullName evidence="2">Uncharacterized protein</fullName>
    </submittedName>
</protein>
<name>A0A0R2MJY6_9LACO</name>
<dbReference type="AlphaFoldDB" id="A0A0R2MJY6"/>
<evidence type="ECO:0000313" key="3">
    <source>
        <dbReference type="Proteomes" id="UP000051783"/>
    </source>
</evidence>
<dbReference type="RefSeq" id="WP_057705618.1">
    <property type="nucleotide sequence ID" value="NZ_JQCL01000029.1"/>
</dbReference>
<dbReference type="Proteomes" id="UP000051783">
    <property type="component" value="Unassembled WGS sequence"/>
</dbReference>
<proteinExistence type="predicted"/>
<dbReference type="OrthoDB" id="9768630at2"/>
<dbReference type="STRING" id="942150.IV64_GL001841"/>
<dbReference type="PANTHER" id="PTHR43649:SF32">
    <property type="entry name" value="SUGAR BINDING SECRETED PROTEIN"/>
    <property type="match status" value="1"/>
</dbReference>
<comment type="caution">
    <text evidence="2">The sequence shown here is derived from an EMBL/GenBank/DDBJ whole genome shotgun (WGS) entry which is preliminary data.</text>
</comment>
<accession>A0A0R2MJY6</accession>
<reference evidence="2 3" key="1">
    <citation type="journal article" date="2015" name="Genome Announc.">
        <title>Expanding the biotechnology potential of lactobacilli through comparative genomics of 213 strains and associated genera.</title>
        <authorList>
            <person name="Sun Z."/>
            <person name="Harris H.M."/>
            <person name="McCann A."/>
            <person name="Guo C."/>
            <person name="Argimon S."/>
            <person name="Zhang W."/>
            <person name="Yang X."/>
            <person name="Jeffery I.B."/>
            <person name="Cooney J.C."/>
            <person name="Kagawa T.F."/>
            <person name="Liu W."/>
            <person name="Song Y."/>
            <person name="Salvetti E."/>
            <person name="Wrobel A."/>
            <person name="Rasinkangas P."/>
            <person name="Parkhill J."/>
            <person name="Rea M.C."/>
            <person name="O'Sullivan O."/>
            <person name="Ritari J."/>
            <person name="Douillard F.P."/>
            <person name="Paul Ross R."/>
            <person name="Yang R."/>
            <person name="Briner A.E."/>
            <person name="Felis G.E."/>
            <person name="de Vos W.M."/>
            <person name="Barrangou R."/>
            <person name="Klaenhammer T.R."/>
            <person name="Caufield P.W."/>
            <person name="Cui Y."/>
            <person name="Zhang H."/>
            <person name="O'Toole P.W."/>
        </authorList>
    </citation>
    <scope>NUCLEOTIDE SEQUENCE [LARGE SCALE GENOMIC DNA]</scope>
    <source>
        <strain evidence="2 3">LMG 26013</strain>
    </source>
</reference>
<keyword evidence="1" id="KW-0732">Signal</keyword>
<evidence type="ECO:0000313" key="2">
    <source>
        <dbReference type="EMBL" id="KRO14005.1"/>
    </source>
</evidence>
<gene>
    <name evidence="2" type="ORF">IV64_GL001841</name>
</gene>
<feature type="chain" id="PRO_5039002244" evidence="1">
    <location>
        <begin position="23"/>
        <end position="435"/>
    </location>
</feature>
<sequence length="435" mass="47674">MKKFTKALLGLGVVLASTTLLTACGNSNSGSSSNGKTTVTIWADDPNFNVPIMKTAVKMYNAEHKNSGVTFKVQTQGDYNTKVQTVLSAGNKKNYPNIIKIEDYGSQKLISSYQNSFLTQNVDLSNFSKYKKSVVNYKGKTYGMPFDSGVSALFYRKDVFAKYGVKAKDLNNITWDQFMKLAEKVHKGSGKSILGTGALVGEDPDLVRQMLQSAGSWYFDDSGKLDVNSTAFKQSLKTVKSLKDNGLVTGYSDFNARNKALYNGNNLAVVEGAWFSASLKADKKSSGKWGIATVPRLTNVKGATNSTNEGGSSWYALNTGNAKADNAAKKFLKTMFDGNSKFYGKVLKEQAAVTTYKPAMTNKEWNTNDTFYNQKVNQYFKQNLNKIPSVSYGIHSSEVENILSGNLNNYYSGKTSLDATIKKIQSSYKSQVGSN</sequence>
<dbReference type="PROSITE" id="PS51257">
    <property type="entry name" value="PROKAR_LIPOPROTEIN"/>
    <property type="match status" value="1"/>
</dbReference>